<dbReference type="GO" id="GO:0005085">
    <property type="term" value="F:guanyl-nucleotide exchange factor activity"/>
    <property type="evidence" value="ECO:0007669"/>
    <property type="project" value="TreeGrafter"/>
</dbReference>
<evidence type="ECO:0000256" key="4">
    <source>
        <dbReference type="SAM" id="MobiDB-lite"/>
    </source>
</evidence>
<evidence type="ECO:0000313" key="5">
    <source>
        <dbReference type="EMBL" id="KIG14175.1"/>
    </source>
</evidence>
<dbReference type="AlphaFoldDB" id="A0A0C2CX24"/>
<dbReference type="EMBL" id="JMCC02000077">
    <property type="protein sequence ID" value="KIG14175.1"/>
    <property type="molecule type" value="Genomic_DNA"/>
</dbReference>
<dbReference type="PANTHER" id="PTHR45982">
    <property type="entry name" value="REGULATOR OF CHROMOSOME CONDENSATION"/>
    <property type="match status" value="1"/>
</dbReference>
<dbReference type="NCBIfam" id="TIGR02232">
    <property type="entry name" value="myxo_disulf_rpt"/>
    <property type="match status" value="1"/>
</dbReference>
<dbReference type="PANTHER" id="PTHR45982:SF1">
    <property type="entry name" value="REGULATOR OF CHROMOSOME CONDENSATION"/>
    <property type="match status" value="1"/>
</dbReference>
<dbReference type="PROSITE" id="PS50012">
    <property type="entry name" value="RCC1_3"/>
    <property type="match status" value="4"/>
</dbReference>
<dbReference type="Gene3D" id="2.130.10.30">
    <property type="entry name" value="Regulator of chromosome condensation 1/beta-lactamase-inhibitor protein II"/>
    <property type="match status" value="2"/>
</dbReference>
<keyword evidence="2" id="KW-0677">Repeat</keyword>
<gene>
    <name evidence="5" type="ORF">DB30_07033</name>
</gene>
<dbReference type="GO" id="GO:0005737">
    <property type="term" value="C:cytoplasm"/>
    <property type="evidence" value="ECO:0007669"/>
    <property type="project" value="TreeGrafter"/>
</dbReference>
<evidence type="ECO:0000256" key="2">
    <source>
        <dbReference type="ARBA" id="ARBA00022737"/>
    </source>
</evidence>
<dbReference type="InterPro" id="IPR051553">
    <property type="entry name" value="Ran_GTPase-activating"/>
</dbReference>
<dbReference type="Pfam" id="PF13540">
    <property type="entry name" value="RCC1_2"/>
    <property type="match status" value="2"/>
</dbReference>
<reference evidence="5 6" key="1">
    <citation type="submission" date="2014-12" db="EMBL/GenBank/DDBJ databases">
        <title>Genome assembly of Enhygromyxa salina DSM 15201.</title>
        <authorList>
            <person name="Sharma G."/>
            <person name="Subramanian S."/>
        </authorList>
    </citation>
    <scope>NUCLEOTIDE SEQUENCE [LARGE SCALE GENOMIC DNA]</scope>
    <source>
        <strain evidence="5 6">DSM 15201</strain>
    </source>
</reference>
<evidence type="ECO:0008006" key="7">
    <source>
        <dbReference type="Google" id="ProtNLM"/>
    </source>
</evidence>
<organism evidence="5 6">
    <name type="scientific">Enhygromyxa salina</name>
    <dbReference type="NCBI Taxonomy" id="215803"/>
    <lineage>
        <taxon>Bacteria</taxon>
        <taxon>Pseudomonadati</taxon>
        <taxon>Myxococcota</taxon>
        <taxon>Polyangia</taxon>
        <taxon>Nannocystales</taxon>
        <taxon>Nannocystaceae</taxon>
        <taxon>Enhygromyxa</taxon>
    </lineage>
</organism>
<dbReference type="Proteomes" id="UP000031599">
    <property type="component" value="Unassembled WGS sequence"/>
</dbReference>
<feature type="compositionally biased region" description="Acidic residues" evidence="4">
    <location>
        <begin position="21"/>
        <end position="37"/>
    </location>
</feature>
<dbReference type="PRINTS" id="PR00633">
    <property type="entry name" value="RCCNDNSATION"/>
</dbReference>
<evidence type="ECO:0000313" key="6">
    <source>
        <dbReference type="Proteomes" id="UP000031599"/>
    </source>
</evidence>
<dbReference type="InterPro" id="IPR009091">
    <property type="entry name" value="RCC1/BLIP-II"/>
</dbReference>
<dbReference type="Pfam" id="PF00415">
    <property type="entry name" value="RCC1"/>
    <property type="match status" value="1"/>
</dbReference>
<keyword evidence="3" id="KW-1015">Disulfide bond</keyword>
<accession>A0A0C2CX24</accession>
<dbReference type="SUPFAM" id="SSF50985">
    <property type="entry name" value="RCC1/BLIP-II"/>
    <property type="match status" value="2"/>
</dbReference>
<keyword evidence="1" id="KW-0732">Signal</keyword>
<protein>
    <recommendedName>
        <fullName evidence="7">Regulator of chromosome condensation (RCC1) repeat protein</fullName>
    </recommendedName>
</protein>
<name>A0A0C2CX24_9BACT</name>
<feature type="region of interest" description="Disordered" evidence="4">
    <location>
        <begin position="17"/>
        <end position="39"/>
    </location>
</feature>
<dbReference type="InterPro" id="IPR000408">
    <property type="entry name" value="Reg_chr_condens"/>
</dbReference>
<dbReference type="Pfam" id="PF13948">
    <property type="entry name" value="DUF4215"/>
    <property type="match status" value="1"/>
</dbReference>
<dbReference type="InterPro" id="IPR011936">
    <property type="entry name" value="Myxo_disulph_rpt"/>
</dbReference>
<evidence type="ECO:0000256" key="3">
    <source>
        <dbReference type="ARBA" id="ARBA00023157"/>
    </source>
</evidence>
<evidence type="ECO:0000256" key="1">
    <source>
        <dbReference type="ARBA" id="ARBA00022729"/>
    </source>
</evidence>
<sequence length="549" mass="56236">MSLYTLVFGVFGCQPTTASDDGADESGQTEESEDSTDGECMPGTADCVCLDSLCFVGLECVAGVCADTTGDGDGDPTGDGDGDPTGDGDGDGTCGELGCDCDGAPDSCDPELVCDGGSCAQTVCGDGLVQGLEQCDDANNQQNDGCEADCTNTEVIAIVAATSSTYALMPNGKVIAWGRNSIGLLGQGNTLDIGDDELPWFGVPIEFEIPITEISAGRDHMFVKLQDGGLRCWGQTFNGPCGYGYTTLIGDNELLDVLIDVPLDDFTQQVRPGHSATCAIMLGGLVRCWGQNTAYQKLGLGLPAATKIGDDELPTAVGHLAFSGPVTTLGFGSTTSHGCALIDDGNLQCWGRNDNGELGYGHTNVLETPGPPFAPIAQSLPLDTQIVDVGTGAYGTCVLYDTGDVLCWGNNVGGFAGQGMTDNIGDNELPSAFPPIDLGGAAVSIEVGFGRVCAVLEGQGLKCWGVASNGALGQGAEDESIGDDETPAAVPVLDLPAGVSQVAMGQSYVCALLVTNEIYCWGSNNYGQLGLGHTNNVLIAAEGGPVELF</sequence>
<comment type="caution">
    <text evidence="5">The sequence shown here is derived from an EMBL/GenBank/DDBJ whole genome shotgun (WGS) entry which is preliminary data.</text>
</comment>
<proteinExistence type="predicted"/>